<dbReference type="InterPro" id="IPR036318">
    <property type="entry name" value="FAD-bd_PCMH-like_sf"/>
</dbReference>
<comment type="caution">
    <text evidence="3">The sequence shown here is derived from an EMBL/GenBank/DDBJ whole genome shotgun (WGS) entry which is preliminary data.</text>
</comment>
<dbReference type="PANTHER" id="PTHR43762">
    <property type="entry name" value="L-GULONOLACTONE OXIDASE"/>
    <property type="match status" value="1"/>
</dbReference>
<organism evidence="3 4">
    <name type="scientific">Marihabitans asiaticum</name>
    <dbReference type="NCBI Taxonomy" id="415218"/>
    <lineage>
        <taxon>Bacteria</taxon>
        <taxon>Bacillati</taxon>
        <taxon>Actinomycetota</taxon>
        <taxon>Actinomycetes</taxon>
        <taxon>Micrococcales</taxon>
        <taxon>Intrasporangiaceae</taxon>
        <taxon>Marihabitans</taxon>
    </lineage>
</organism>
<gene>
    <name evidence="3" type="ORF">FB557_0436</name>
</gene>
<dbReference type="GO" id="GO:0071949">
    <property type="term" value="F:FAD binding"/>
    <property type="evidence" value="ECO:0007669"/>
    <property type="project" value="InterPro"/>
</dbReference>
<dbReference type="PIRSF" id="PIRSF000136">
    <property type="entry name" value="LGO_GLO"/>
    <property type="match status" value="1"/>
</dbReference>
<evidence type="ECO:0000313" key="3">
    <source>
        <dbReference type="EMBL" id="TWD16890.1"/>
    </source>
</evidence>
<protein>
    <submittedName>
        <fullName evidence="3">L-gulonolactone oxidase</fullName>
    </submittedName>
</protein>
<dbReference type="Proteomes" id="UP000315628">
    <property type="component" value="Unassembled WGS sequence"/>
</dbReference>
<dbReference type="Gene3D" id="3.30.70.2520">
    <property type="match status" value="1"/>
</dbReference>
<dbReference type="GO" id="GO:0003885">
    <property type="term" value="F:D-arabinono-1,4-lactone oxidase activity"/>
    <property type="evidence" value="ECO:0007669"/>
    <property type="project" value="InterPro"/>
</dbReference>
<accession>A0A560WH54</accession>
<dbReference type="InterPro" id="IPR010031">
    <property type="entry name" value="FAD_lactone_oxidase-like"/>
</dbReference>
<dbReference type="NCBIfam" id="TIGR01679">
    <property type="entry name" value="bact_FAD_ox"/>
    <property type="match status" value="1"/>
</dbReference>
<dbReference type="Gene3D" id="1.10.45.10">
    <property type="entry name" value="Vanillyl-alcohol Oxidase, Chain A, domain 4"/>
    <property type="match status" value="1"/>
</dbReference>
<proteinExistence type="predicted"/>
<evidence type="ECO:0000256" key="1">
    <source>
        <dbReference type="ARBA" id="ARBA00023002"/>
    </source>
</evidence>
<keyword evidence="1" id="KW-0560">Oxidoreductase</keyword>
<dbReference type="Gene3D" id="3.30.465.10">
    <property type="match status" value="1"/>
</dbReference>
<dbReference type="InterPro" id="IPR016169">
    <property type="entry name" value="FAD-bd_PCMH_sub2"/>
</dbReference>
<keyword evidence="4" id="KW-1185">Reference proteome</keyword>
<name>A0A560WH54_9MICO</name>
<dbReference type="InterPro" id="IPR007173">
    <property type="entry name" value="ALO_C"/>
</dbReference>
<dbReference type="RefSeq" id="WP_144855206.1">
    <property type="nucleotide sequence ID" value="NZ_BAAAYT010000002.1"/>
</dbReference>
<dbReference type="SUPFAM" id="SSF56176">
    <property type="entry name" value="FAD-binding/transporter-associated domain-like"/>
    <property type="match status" value="1"/>
</dbReference>
<dbReference type="InterPro" id="IPR016171">
    <property type="entry name" value="Vanillyl_alc_oxidase_C-sub2"/>
</dbReference>
<dbReference type="InterPro" id="IPR006094">
    <property type="entry name" value="Oxid_FAD_bind_N"/>
</dbReference>
<dbReference type="GO" id="GO:0080049">
    <property type="term" value="F:L-gulono-1,4-lactone dehydrogenase activity"/>
    <property type="evidence" value="ECO:0007669"/>
    <property type="project" value="TreeGrafter"/>
</dbReference>
<dbReference type="Gene3D" id="3.30.43.10">
    <property type="entry name" value="Uridine Diphospho-n-acetylenolpyruvylglucosamine Reductase, domain 2"/>
    <property type="match status" value="1"/>
</dbReference>
<sequence>MSQVWENWAGNVSAHPTRVLHPSSTEEVRDVVRAARSEGLTVKAYGAGHSFTPIVATEGVLLRLDRMNRLLGHPAAATPSPIEGERLVRVEAGMSLHELNRQLLALGLALPNLGDVDPQSVAGAISTGTHGTGSRLRGIADAVAALQLVTADGEVVEIDAEHPWFDAARVSLGALGIITEVTLRCVPAFLLHAREEPMALPEVLDRLPELVGDNDHFEFFWFPHTQNALVKRNNRVPAGTERAPLGRARRLVDDELLSNGLFEVVNRVGRRAPRFTPSINAVSAAALSAREYVDHSHEVFISPRRVRFRESEFAMPREALTEVVAALQRWFDAGHERVTFPVEVRFTAADDIWLSTGHARESCYVAVHQYHRTDPTRYFAAAQDIFTAHEGRPHWGKMHTLAAEQLRERYDHFEDFLAVRDAADPERVFTNAYLARVLGD</sequence>
<dbReference type="Pfam" id="PF01565">
    <property type="entry name" value="FAD_binding_4"/>
    <property type="match status" value="1"/>
</dbReference>
<dbReference type="InterPro" id="IPR016166">
    <property type="entry name" value="FAD-bd_PCMH"/>
</dbReference>
<dbReference type="GO" id="GO:0016020">
    <property type="term" value="C:membrane"/>
    <property type="evidence" value="ECO:0007669"/>
    <property type="project" value="InterPro"/>
</dbReference>
<dbReference type="InterPro" id="IPR016167">
    <property type="entry name" value="FAD-bd_PCMH_sub1"/>
</dbReference>
<dbReference type="OrthoDB" id="9800184at2"/>
<feature type="domain" description="FAD-binding PCMH-type" evidence="2">
    <location>
        <begin position="12"/>
        <end position="188"/>
    </location>
</feature>
<dbReference type="PROSITE" id="PS51387">
    <property type="entry name" value="FAD_PCMH"/>
    <property type="match status" value="1"/>
</dbReference>
<reference evidence="3 4" key="1">
    <citation type="submission" date="2019-06" db="EMBL/GenBank/DDBJ databases">
        <title>Sequencing the genomes of 1000 actinobacteria strains.</title>
        <authorList>
            <person name="Klenk H.-P."/>
        </authorList>
    </citation>
    <scope>NUCLEOTIDE SEQUENCE [LARGE SCALE GENOMIC DNA]</scope>
    <source>
        <strain evidence="3 4">DSM 18935</strain>
    </source>
</reference>
<evidence type="ECO:0000259" key="2">
    <source>
        <dbReference type="PROSITE" id="PS51387"/>
    </source>
</evidence>
<evidence type="ECO:0000313" key="4">
    <source>
        <dbReference type="Proteomes" id="UP000315628"/>
    </source>
</evidence>
<dbReference type="Pfam" id="PF04030">
    <property type="entry name" value="ALO"/>
    <property type="match status" value="1"/>
</dbReference>
<dbReference type="EMBL" id="VIUW01000001">
    <property type="protein sequence ID" value="TWD16890.1"/>
    <property type="molecule type" value="Genomic_DNA"/>
</dbReference>
<dbReference type="PANTHER" id="PTHR43762:SF1">
    <property type="entry name" value="D-ARABINONO-1,4-LACTONE OXIDASE"/>
    <property type="match status" value="1"/>
</dbReference>
<dbReference type="AlphaFoldDB" id="A0A560WH54"/>